<dbReference type="SMART" id="SM00849">
    <property type="entry name" value="Lactamase_B"/>
    <property type="match status" value="1"/>
</dbReference>
<evidence type="ECO:0000313" key="8">
    <source>
        <dbReference type="EMBL" id="KAJ2849439.1"/>
    </source>
</evidence>
<evidence type="ECO:0000256" key="4">
    <source>
        <dbReference type="ARBA" id="ARBA00022833"/>
    </source>
</evidence>
<evidence type="ECO:0000313" key="9">
    <source>
        <dbReference type="Proteomes" id="UP001139887"/>
    </source>
</evidence>
<evidence type="ECO:0000256" key="2">
    <source>
        <dbReference type="ARBA" id="ARBA00022723"/>
    </source>
</evidence>
<comment type="caution">
    <text evidence="8">The sequence shown here is derived from an EMBL/GenBank/DDBJ whole genome shotgun (WGS) entry which is preliminary data.</text>
</comment>
<feature type="region of interest" description="Disordered" evidence="6">
    <location>
        <begin position="433"/>
        <end position="463"/>
    </location>
</feature>
<dbReference type="SMART" id="SM00028">
    <property type="entry name" value="TPR"/>
    <property type="match status" value="3"/>
</dbReference>
<comment type="cofactor">
    <cofactor evidence="1">
        <name>Zn(2+)</name>
        <dbReference type="ChEBI" id="CHEBI:29105"/>
    </cofactor>
</comment>
<dbReference type="CDD" id="cd16275">
    <property type="entry name" value="BaeB-like_MBL-fold"/>
    <property type="match status" value="1"/>
</dbReference>
<evidence type="ECO:0000256" key="1">
    <source>
        <dbReference type="ARBA" id="ARBA00001947"/>
    </source>
</evidence>
<dbReference type="InterPro" id="IPR001279">
    <property type="entry name" value="Metallo-B-lactamas"/>
</dbReference>
<feature type="compositionally biased region" description="Basic and acidic residues" evidence="6">
    <location>
        <begin position="727"/>
        <end position="744"/>
    </location>
</feature>
<keyword evidence="4" id="KW-0862">Zinc</keyword>
<dbReference type="GO" id="GO:0016787">
    <property type="term" value="F:hydrolase activity"/>
    <property type="evidence" value="ECO:0007669"/>
    <property type="project" value="UniProtKB-KW"/>
</dbReference>
<evidence type="ECO:0000256" key="5">
    <source>
        <dbReference type="PROSITE-ProRule" id="PRU00339"/>
    </source>
</evidence>
<keyword evidence="9" id="KW-1185">Reference proteome</keyword>
<dbReference type="PANTHER" id="PTHR46233:SF3">
    <property type="entry name" value="HYDROXYACYLGLUTATHIONE HYDROLASE GLOC"/>
    <property type="match status" value="1"/>
</dbReference>
<evidence type="ECO:0000259" key="7">
    <source>
        <dbReference type="SMART" id="SM00849"/>
    </source>
</evidence>
<dbReference type="PROSITE" id="PS50005">
    <property type="entry name" value="TPR"/>
    <property type="match status" value="1"/>
</dbReference>
<dbReference type="InterPro" id="IPR019734">
    <property type="entry name" value="TPR_rpt"/>
</dbReference>
<name>A0A9W8IFJ0_9FUNG</name>
<keyword evidence="3" id="KW-0378">Hydrolase</keyword>
<dbReference type="InterPro" id="IPR011990">
    <property type="entry name" value="TPR-like_helical_dom_sf"/>
</dbReference>
<feature type="region of interest" description="Disordered" evidence="6">
    <location>
        <begin position="228"/>
        <end position="254"/>
    </location>
</feature>
<feature type="region of interest" description="Disordered" evidence="6">
    <location>
        <begin position="532"/>
        <end position="569"/>
    </location>
</feature>
<gene>
    <name evidence="8" type="ORF">IWW36_002630</name>
</gene>
<keyword evidence="2" id="KW-0479">Metal-binding</keyword>
<feature type="repeat" description="TPR" evidence="5">
    <location>
        <begin position="1052"/>
        <end position="1085"/>
    </location>
</feature>
<accession>A0A9W8IFJ0</accession>
<feature type="region of interest" description="Disordered" evidence="6">
    <location>
        <begin position="630"/>
        <end position="684"/>
    </location>
</feature>
<protein>
    <recommendedName>
        <fullName evidence="7">Metallo-beta-lactamase domain-containing protein</fullName>
    </recommendedName>
</protein>
<feature type="region of interest" description="Disordered" evidence="6">
    <location>
        <begin position="708"/>
        <end position="747"/>
    </location>
</feature>
<dbReference type="Gene3D" id="3.60.15.10">
    <property type="entry name" value="Ribonuclease Z/Hydroxyacylglutathione hydrolase-like"/>
    <property type="match status" value="1"/>
</dbReference>
<dbReference type="SUPFAM" id="SSF56281">
    <property type="entry name" value="Metallo-hydrolase/oxidoreductase"/>
    <property type="match status" value="1"/>
</dbReference>
<proteinExistence type="predicted"/>
<dbReference type="Pfam" id="PF00753">
    <property type="entry name" value="Lactamase_B"/>
    <property type="match status" value="1"/>
</dbReference>
<organism evidence="8 9">
    <name type="scientific">Coemansia brasiliensis</name>
    <dbReference type="NCBI Taxonomy" id="2650707"/>
    <lineage>
        <taxon>Eukaryota</taxon>
        <taxon>Fungi</taxon>
        <taxon>Fungi incertae sedis</taxon>
        <taxon>Zoopagomycota</taxon>
        <taxon>Kickxellomycotina</taxon>
        <taxon>Kickxellomycetes</taxon>
        <taxon>Kickxellales</taxon>
        <taxon>Kickxellaceae</taxon>
        <taxon>Coemansia</taxon>
    </lineage>
</organism>
<feature type="region of interest" description="Disordered" evidence="6">
    <location>
        <begin position="865"/>
        <end position="884"/>
    </location>
</feature>
<feature type="region of interest" description="Disordered" evidence="6">
    <location>
        <begin position="310"/>
        <end position="342"/>
    </location>
</feature>
<reference evidence="8" key="1">
    <citation type="submission" date="2022-07" db="EMBL/GenBank/DDBJ databases">
        <title>Phylogenomic reconstructions and comparative analyses of Kickxellomycotina fungi.</title>
        <authorList>
            <person name="Reynolds N.K."/>
            <person name="Stajich J.E."/>
            <person name="Barry K."/>
            <person name="Grigoriev I.V."/>
            <person name="Crous P."/>
            <person name="Smith M.E."/>
        </authorList>
    </citation>
    <scope>NUCLEOTIDE SEQUENCE</scope>
    <source>
        <strain evidence="8">NRRL 1566</strain>
    </source>
</reference>
<dbReference type="Gene3D" id="1.25.40.10">
    <property type="entry name" value="Tetratricopeptide repeat domain"/>
    <property type="match status" value="1"/>
</dbReference>
<dbReference type="Proteomes" id="UP001139887">
    <property type="component" value="Unassembled WGS sequence"/>
</dbReference>
<dbReference type="PANTHER" id="PTHR46233">
    <property type="entry name" value="HYDROXYACYLGLUTATHIONE HYDROLASE GLOC"/>
    <property type="match status" value="1"/>
</dbReference>
<feature type="domain" description="Metallo-beta-lactamase" evidence="7">
    <location>
        <begin position="1141"/>
        <end position="1327"/>
    </location>
</feature>
<dbReference type="InterPro" id="IPR051453">
    <property type="entry name" value="MBL_Glyoxalase_II"/>
</dbReference>
<dbReference type="GO" id="GO:0046872">
    <property type="term" value="F:metal ion binding"/>
    <property type="evidence" value="ECO:0007669"/>
    <property type="project" value="UniProtKB-KW"/>
</dbReference>
<feature type="compositionally biased region" description="Polar residues" evidence="6">
    <location>
        <begin position="444"/>
        <end position="454"/>
    </location>
</feature>
<dbReference type="InterPro" id="IPR036866">
    <property type="entry name" value="RibonucZ/Hydroxyglut_hydro"/>
</dbReference>
<feature type="compositionally biased region" description="Low complexity" evidence="6">
    <location>
        <begin position="651"/>
        <end position="661"/>
    </location>
</feature>
<dbReference type="OrthoDB" id="515692at2759"/>
<feature type="compositionally biased region" description="Low complexity" evidence="6">
    <location>
        <begin position="708"/>
        <end position="726"/>
    </location>
</feature>
<evidence type="ECO:0000256" key="6">
    <source>
        <dbReference type="SAM" id="MobiDB-lite"/>
    </source>
</evidence>
<feature type="region of interest" description="Disordered" evidence="6">
    <location>
        <begin position="889"/>
        <end position="928"/>
    </location>
</feature>
<dbReference type="EMBL" id="JANBUW010000078">
    <property type="protein sequence ID" value="KAJ2849439.1"/>
    <property type="molecule type" value="Genomic_DNA"/>
</dbReference>
<sequence>MRTRNPTYSLSSSALDELSQILWQDHREIETISSSDSSRNSIASSFSIISSREAYEAASVRRPGTTEADSICTIDTLPRLSIGRVRPATASTKSGIQLGRVRLRLRKHRQQRKSPRRTERRRVYRLPLGLRPSSMFDLKLRYTIHKRRGQGITDDHNKYMHSDDEDGQRLTPPLLFASAADNLKPNEGAQQNALGFPFSPSLSSLAINTSDAHYFSFPSNLRQMISPLEQQQQQEQQEQTETKPVSNNSDNRFISSPEHAAVSTCRCVKSIEDGRSLTTPCLQCYFHSKVVPRRGQFVHTDAGPMLDLASNSPPAPASLPRTAPELTESWSSLSSSSMPNGAISDPENASAASLLMRIRLSQRPLVRQVALAEDAEPEARPAPGKREAAMMSLVSSLVAEHSLGTTAAESYHTAPSADSGSADAAATALGSSGDVSLCNPPSPESCSPQRSSLHSLPDAQLPYPPRHTCTDSVLIPDSPTTYTQNSGPAYLRLAEAASSPATAANNATDTNNHLLLSGVEAAFEPERVFNHHRRQPSLQQQKQQRVEGDSVFEEPAEMSAKKDRVSSTRTNSMMFGQAPALSQRTRRSPSNVPPPLVLEGIERMPEGLPLPPGSAQSEALSFCTAQTRLSMPVSPADSNSNSRRLDEEHAASPAVSVSVPVPEEKAENYGNDGELSPVAPGPSAERRKNMMQMVMALKAGAAAPAVSLSAAGQLQPSPHASRPSSSRHNEQRTDRELKKNESDNLRTVQEISPLSHRSVPVVVQARRARHPVYRFGALANETFERGKHQEAYDLYSWALELLLPPQGTTAQCILGRADVRRQLSKLGWQTPLPSAPESACVNGERSSATGAFALFSPVPKSTRVAAVPSAPQSPLARGSESLLNASTGSLPARKAAEEPRRPATTQSAGSAQVPLSPPPQSAGRRAWRAFSARCGLRTSSRSRAALPDSEEPTAVVINEPLPESVAQTPSGRFEFSAELLAQLARQPPVPATDSDSEVDDSSDAWYMEDGDEKREVSALLYSNRSAAAYALGKYAAAASDAAQAVELRDAWAKGHYRRGEALLALGRVRDAYLSLRRAALLDPHDMPARVSCERARIMAHNEDMGLRVVQLLAGRDFAQRPRGALLHPIRTRIFEFAAAMQNFVYLIADADTRKCIVVDACWDVDGILAAVERENLLLAAAAITHGHFDHVGGVPPPPFSSLHIRVSGAAELKRRMPHLPLLVHPLDIPEVTAANPGLRNHHFTPTPNGFSFRLGDRTDIHFMHTPGHTPGSQCLLVNGCRLFSGDTLFPGSCGRVDLKGGSLDDMVESLQTRLRAVPDSTVVYPGHDYGGEWTSIAREKKRGFLRHAGHGSAEDKWRHLDAARHQCCSGDHEALDYAKSTDHVGTAEEKDPAD</sequence>
<feature type="compositionally biased region" description="Low complexity" evidence="6">
    <location>
        <begin position="229"/>
        <end position="239"/>
    </location>
</feature>
<evidence type="ECO:0000256" key="3">
    <source>
        <dbReference type="ARBA" id="ARBA00022801"/>
    </source>
</evidence>
<dbReference type="SUPFAM" id="SSF48452">
    <property type="entry name" value="TPR-like"/>
    <property type="match status" value="1"/>
</dbReference>
<keyword evidence="5" id="KW-0802">TPR repeat</keyword>
<feature type="compositionally biased region" description="Polar residues" evidence="6">
    <location>
        <begin position="243"/>
        <end position="254"/>
    </location>
</feature>